<protein>
    <submittedName>
        <fullName evidence="2">Uncharacterized protein</fullName>
    </submittedName>
</protein>
<dbReference type="OrthoDB" id="5426911at2759"/>
<dbReference type="AlphaFoldDB" id="A0A8K0SHJ9"/>
<feature type="compositionally biased region" description="Polar residues" evidence="1">
    <location>
        <begin position="74"/>
        <end position="85"/>
    </location>
</feature>
<sequence>MPAALQADAPPRVPDTDADSTSAIWIDVRKNLDMSARVTKRDARPPRGPASDTGRSSLLSERSSLVDGAESVGTPDSTLTSRTGITPRSAKFTDLVLLPRGIRINDTNAIVPSAFAHFGTSLPIEGYKKLEGLAHTDIWATGGDDWVRSLSNEYKEMKTLGLCEEEFASFAKEQLLRRARRSLPDSDDRQWRGERMLQLVVPPKENAHWRKPPVLDTTLPAVEWSWDIRPDCAYWLSLKGFNPRYRFQIQNCAYVRDWITCPYFTVEFKRDGVSEDAAVAQVAAAGSIALYNRYRLREAAREARPDLGGDSHIRHYTLTFVGSKFVFWVLTPRDDKQWGGCTMTRLIGADCTDAYGVEELAHWINEIHRWGLATHGPSCERDIKAVLRLGGVRTSYIHEVLG</sequence>
<dbReference type="Proteomes" id="UP000813444">
    <property type="component" value="Unassembled WGS sequence"/>
</dbReference>
<gene>
    <name evidence="2" type="ORF">B0I35DRAFT_360900</name>
</gene>
<feature type="region of interest" description="Disordered" evidence="1">
    <location>
        <begin position="1"/>
        <end position="21"/>
    </location>
</feature>
<feature type="compositionally biased region" description="Low complexity" evidence="1">
    <location>
        <begin position="55"/>
        <end position="65"/>
    </location>
</feature>
<comment type="caution">
    <text evidence="2">The sequence shown here is derived from an EMBL/GenBank/DDBJ whole genome shotgun (WGS) entry which is preliminary data.</text>
</comment>
<feature type="region of interest" description="Disordered" evidence="1">
    <location>
        <begin position="35"/>
        <end position="85"/>
    </location>
</feature>
<accession>A0A8K0SHJ9</accession>
<name>A0A8K0SHJ9_9HYPO</name>
<organism evidence="2 3">
    <name type="scientific">Stachybotrys elegans</name>
    <dbReference type="NCBI Taxonomy" id="80388"/>
    <lineage>
        <taxon>Eukaryota</taxon>
        <taxon>Fungi</taxon>
        <taxon>Dikarya</taxon>
        <taxon>Ascomycota</taxon>
        <taxon>Pezizomycotina</taxon>
        <taxon>Sordariomycetes</taxon>
        <taxon>Hypocreomycetidae</taxon>
        <taxon>Hypocreales</taxon>
        <taxon>Stachybotryaceae</taxon>
        <taxon>Stachybotrys</taxon>
    </lineage>
</organism>
<evidence type="ECO:0000313" key="3">
    <source>
        <dbReference type="Proteomes" id="UP000813444"/>
    </source>
</evidence>
<proteinExistence type="predicted"/>
<evidence type="ECO:0000313" key="2">
    <source>
        <dbReference type="EMBL" id="KAH7308402.1"/>
    </source>
</evidence>
<evidence type="ECO:0000256" key="1">
    <source>
        <dbReference type="SAM" id="MobiDB-lite"/>
    </source>
</evidence>
<keyword evidence="3" id="KW-1185">Reference proteome</keyword>
<dbReference type="EMBL" id="JAGPNK010000015">
    <property type="protein sequence ID" value="KAH7308402.1"/>
    <property type="molecule type" value="Genomic_DNA"/>
</dbReference>
<reference evidence="2" key="1">
    <citation type="journal article" date="2021" name="Nat. Commun.">
        <title>Genetic determinants of endophytism in the Arabidopsis root mycobiome.</title>
        <authorList>
            <person name="Mesny F."/>
            <person name="Miyauchi S."/>
            <person name="Thiergart T."/>
            <person name="Pickel B."/>
            <person name="Atanasova L."/>
            <person name="Karlsson M."/>
            <person name="Huettel B."/>
            <person name="Barry K.W."/>
            <person name="Haridas S."/>
            <person name="Chen C."/>
            <person name="Bauer D."/>
            <person name="Andreopoulos W."/>
            <person name="Pangilinan J."/>
            <person name="LaButti K."/>
            <person name="Riley R."/>
            <person name="Lipzen A."/>
            <person name="Clum A."/>
            <person name="Drula E."/>
            <person name="Henrissat B."/>
            <person name="Kohler A."/>
            <person name="Grigoriev I.V."/>
            <person name="Martin F.M."/>
            <person name="Hacquard S."/>
        </authorList>
    </citation>
    <scope>NUCLEOTIDE SEQUENCE</scope>
    <source>
        <strain evidence="2">MPI-CAGE-CH-0235</strain>
    </source>
</reference>